<dbReference type="EMBL" id="CAFAAH010000029">
    <property type="protein sequence ID" value="CAB4790185.1"/>
    <property type="molecule type" value="Genomic_DNA"/>
</dbReference>
<dbReference type="InterPro" id="IPR029058">
    <property type="entry name" value="AB_hydrolase_fold"/>
</dbReference>
<proteinExistence type="predicted"/>
<evidence type="ECO:0000256" key="4">
    <source>
        <dbReference type="ARBA" id="ARBA00023284"/>
    </source>
</evidence>
<keyword evidence="1" id="KW-0813">Transport</keyword>
<dbReference type="Pfam" id="PF00085">
    <property type="entry name" value="Thioredoxin"/>
    <property type="match status" value="1"/>
</dbReference>
<dbReference type="NCBIfam" id="TIGR01068">
    <property type="entry name" value="thioredoxin"/>
    <property type="match status" value="1"/>
</dbReference>
<gene>
    <name evidence="6" type="ORF">UFOPK2996_00370</name>
    <name evidence="7" type="ORF">UFOPK3317_00390</name>
    <name evidence="8" type="ORF">UFOPK3974_00302</name>
    <name evidence="9" type="ORF">UFOPK4071_00185</name>
</gene>
<dbReference type="GO" id="GO:0015035">
    <property type="term" value="F:protein-disulfide reductase activity"/>
    <property type="evidence" value="ECO:0007669"/>
    <property type="project" value="InterPro"/>
</dbReference>
<name>A0A6J6X2B9_9ZZZZ</name>
<dbReference type="PANTHER" id="PTHR45663">
    <property type="entry name" value="GEO12009P1"/>
    <property type="match status" value="1"/>
</dbReference>
<dbReference type="GO" id="GO:0016787">
    <property type="term" value="F:hydrolase activity"/>
    <property type="evidence" value="ECO:0007669"/>
    <property type="project" value="InterPro"/>
</dbReference>
<dbReference type="SUPFAM" id="SSF53474">
    <property type="entry name" value="alpha/beta-Hydrolases"/>
    <property type="match status" value="1"/>
</dbReference>
<keyword evidence="2" id="KW-0249">Electron transport</keyword>
<feature type="domain" description="Thioredoxin" evidence="5">
    <location>
        <begin position="210"/>
        <end position="334"/>
    </location>
</feature>
<protein>
    <submittedName>
        <fullName evidence="6">Unannotated protein</fullName>
    </submittedName>
</protein>
<evidence type="ECO:0000259" key="5">
    <source>
        <dbReference type="PROSITE" id="PS51352"/>
    </source>
</evidence>
<dbReference type="SUPFAM" id="SSF52833">
    <property type="entry name" value="Thioredoxin-like"/>
    <property type="match status" value="1"/>
</dbReference>
<sequence>MIDLHTEVVAPPNANRILMLIHGFGADERDLAGLLPYLDPDGAYCVLLPRGPEGVAGTPGYAWYQWDSSGAPDIVRFTESLDALDALLDSECEARGFERSEAIVGGFSQGAGMALALALRTGPTMPKAVLAMSPAIPGPPLPVLVDPESIKGLPVLIEHGTEDEIVKVANARSLARDLESRLVPVTYLEFPMGHGVAIEGIEAARSWLGAVEAGELPSVAIPADPPEGPVRNVTTASFASEVMQSELPVIVDFWAPWCQPCRQVSPIVEQIAVMRAGAYKVVKINIDEEPSLAEQFGVQSIPMIALFRNGRLERVCQGAKPRPQIEADLGMLVIP</sequence>
<dbReference type="CDD" id="cd02947">
    <property type="entry name" value="TRX_family"/>
    <property type="match status" value="1"/>
</dbReference>
<dbReference type="AlphaFoldDB" id="A0A6J6X2B9"/>
<evidence type="ECO:0000256" key="3">
    <source>
        <dbReference type="ARBA" id="ARBA00023157"/>
    </source>
</evidence>
<evidence type="ECO:0000256" key="2">
    <source>
        <dbReference type="ARBA" id="ARBA00022982"/>
    </source>
</evidence>
<dbReference type="Gene3D" id="3.40.50.1820">
    <property type="entry name" value="alpha/beta hydrolase"/>
    <property type="match status" value="1"/>
</dbReference>
<dbReference type="GO" id="GO:0005737">
    <property type="term" value="C:cytoplasm"/>
    <property type="evidence" value="ECO:0007669"/>
    <property type="project" value="TreeGrafter"/>
</dbReference>
<evidence type="ECO:0000313" key="7">
    <source>
        <dbReference type="EMBL" id="CAB4860663.1"/>
    </source>
</evidence>
<organism evidence="6">
    <name type="scientific">freshwater metagenome</name>
    <dbReference type="NCBI Taxonomy" id="449393"/>
    <lineage>
        <taxon>unclassified sequences</taxon>
        <taxon>metagenomes</taxon>
        <taxon>ecological metagenomes</taxon>
    </lineage>
</organism>
<reference evidence="6" key="1">
    <citation type="submission" date="2020-05" db="EMBL/GenBank/DDBJ databases">
        <authorList>
            <person name="Chiriac C."/>
            <person name="Salcher M."/>
            <person name="Ghai R."/>
            <person name="Kavagutti S V."/>
        </authorList>
    </citation>
    <scope>NUCLEOTIDE SEQUENCE</scope>
</reference>
<dbReference type="InterPro" id="IPR005746">
    <property type="entry name" value="Thioredoxin"/>
</dbReference>
<dbReference type="Gene3D" id="3.40.30.10">
    <property type="entry name" value="Glutaredoxin"/>
    <property type="match status" value="1"/>
</dbReference>
<dbReference type="InterPro" id="IPR003140">
    <property type="entry name" value="PLipase/COase/thioEstase"/>
</dbReference>
<dbReference type="EMBL" id="CAFBLK010000048">
    <property type="protein sequence ID" value="CAB4860663.1"/>
    <property type="molecule type" value="Genomic_DNA"/>
</dbReference>
<keyword evidence="4" id="KW-0676">Redox-active center</keyword>
<dbReference type="InterPro" id="IPR036249">
    <property type="entry name" value="Thioredoxin-like_sf"/>
</dbReference>
<evidence type="ECO:0000313" key="6">
    <source>
        <dbReference type="EMBL" id="CAB4790185.1"/>
    </source>
</evidence>
<evidence type="ECO:0000313" key="8">
    <source>
        <dbReference type="EMBL" id="CAB4979995.1"/>
    </source>
</evidence>
<dbReference type="EMBL" id="CAFBOR010000025">
    <property type="protein sequence ID" value="CAB4979995.1"/>
    <property type="molecule type" value="Genomic_DNA"/>
</dbReference>
<accession>A0A6J6X2B9</accession>
<evidence type="ECO:0000256" key="1">
    <source>
        <dbReference type="ARBA" id="ARBA00022448"/>
    </source>
</evidence>
<dbReference type="PROSITE" id="PS51352">
    <property type="entry name" value="THIOREDOXIN_2"/>
    <property type="match status" value="1"/>
</dbReference>
<dbReference type="InterPro" id="IPR013766">
    <property type="entry name" value="Thioredoxin_domain"/>
</dbReference>
<dbReference type="EMBL" id="CAFBPF010000012">
    <property type="protein sequence ID" value="CAB5001992.1"/>
    <property type="molecule type" value="Genomic_DNA"/>
</dbReference>
<keyword evidence="3" id="KW-1015">Disulfide bond</keyword>
<evidence type="ECO:0000313" key="9">
    <source>
        <dbReference type="EMBL" id="CAB5001992.1"/>
    </source>
</evidence>
<dbReference type="PRINTS" id="PR00421">
    <property type="entry name" value="THIOREDOXIN"/>
</dbReference>
<dbReference type="PANTHER" id="PTHR45663:SF11">
    <property type="entry name" value="GEO12009P1"/>
    <property type="match status" value="1"/>
</dbReference>
<dbReference type="FunFam" id="3.40.30.10:FF:000001">
    <property type="entry name" value="Thioredoxin"/>
    <property type="match status" value="1"/>
</dbReference>
<dbReference type="Pfam" id="PF02230">
    <property type="entry name" value="Abhydrolase_2"/>
    <property type="match status" value="1"/>
</dbReference>